<accession>A0A0A9CT87</accession>
<protein>
    <submittedName>
        <fullName evidence="2">ARC6</fullName>
    </submittedName>
</protein>
<sequence length="132" mass="14158">MRLRPKNLVEVDWEGDGAVGGVREERYERGRGGGGRGRWVPGGGVPVGEEIEVGEEAVGPAAGGAAGEGDRGRRLGAAARRRRRQREGEGEWGGVGAGEEVVEALHCRRWRGRERGLALVRVFELSCFVLVG</sequence>
<name>A0A0A9CT87_ARUDO</name>
<dbReference type="AlphaFoldDB" id="A0A0A9CT87"/>
<dbReference type="EMBL" id="GBRH01218346">
    <property type="protein sequence ID" value="JAD79549.1"/>
    <property type="molecule type" value="Transcribed_RNA"/>
</dbReference>
<reference evidence="2" key="1">
    <citation type="submission" date="2014-09" db="EMBL/GenBank/DDBJ databases">
        <authorList>
            <person name="Magalhaes I.L.F."/>
            <person name="Oliveira U."/>
            <person name="Santos F.R."/>
            <person name="Vidigal T.H.D.A."/>
            <person name="Brescovit A.D."/>
            <person name="Santos A.J."/>
        </authorList>
    </citation>
    <scope>NUCLEOTIDE SEQUENCE</scope>
    <source>
        <tissue evidence="2">Shoot tissue taken approximately 20 cm above the soil surface</tissue>
    </source>
</reference>
<reference evidence="2" key="2">
    <citation type="journal article" date="2015" name="Data Brief">
        <title>Shoot transcriptome of the giant reed, Arundo donax.</title>
        <authorList>
            <person name="Barrero R.A."/>
            <person name="Guerrero F.D."/>
            <person name="Moolhuijzen P."/>
            <person name="Goolsby J.A."/>
            <person name="Tidwell J."/>
            <person name="Bellgard S.E."/>
            <person name="Bellgard M.I."/>
        </authorList>
    </citation>
    <scope>NUCLEOTIDE SEQUENCE</scope>
    <source>
        <tissue evidence="2">Shoot tissue taken approximately 20 cm above the soil surface</tissue>
    </source>
</reference>
<feature type="region of interest" description="Disordered" evidence="1">
    <location>
        <begin position="58"/>
        <end position="94"/>
    </location>
</feature>
<proteinExistence type="predicted"/>
<evidence type="ECO:0000313" key="2">
    <source>
        <dbReference type="EMBL" id="JAD79549.1"/>
    </source>
</evidence>
<organism evidence="2">
    <name type="scientific">Arundo donax</name>
    <name type="common">Giant reed</name>
    <name type="synonym">Donax arundinaceus</name>
    <dbReference type="NCBI Taxonomy" id="35708"/>
    <lineage>
        <taxon>Eukaryota</taxon>
        <taxon>Viridiplantae</taxon>
        <taxon>Streptophyta</taxon>
        <taxon>Embryophyta</taxon>
        <taxon>Tracheophyta</taxon>
        <taxon>Spermatophyta</taxon>
        <taxon>Magnoliopsida</taxon>
        <taxon>Liliopsida</taxon>
        <taxon>Poales</taxon>
        <taxon>Poaceae</taxon>
        <taxon>PACMAD clade</taxon>
        <taxon>Arundinoideae</taxon>
        <taxon>Arundineae</taxon>
        <taxon>Arundo</taxon>
    </lineage>
</organism>
<evidence type="ECO:0000256" key="1">
    <source>
        <dbReference type="SAM" id="MobiDB-lite"/>
    </source>
</evidence>